<dbReference type="InterPro" id="IPR008721">
    <property type="entry name" value="ORC6_cyclin_first"/>
</dbReference>
<feature type="compositionally biased region" description="Basic residues" evidence="6">
    <location>
        <begin position="189"/>
        <end position="203"/>
    </location>
</feature>
<dbReference type="Proteomes" id="UP000478008">
    <property type="component" value="Unassembled WGS sequence"/>
</dbReference>
<keyword evidence="4" id="KW-0238">DNA-binding</keyword>
<keyword evidence="5" id="KW-0539">Nucleus</keyword>
<dbReference type="GO" id="GO:0005664">
    <property type="term" value="C:nuclear origin of replication recognition complex"/>
    <property type="evidence" value="ECO:0007669"/>
    <property type="project" value="InterPro"/>
</dbReference>
<dbReference type="Pfam" id="PF05460">
    <property type="entry name" value="ORC6"/>
    <property type="match status" value="1"/>
</dbReference>
<feature type="region of interest" description="Disordered" evidence="6">
    <location>
        <begin position="173"/>
        <end position="208"/>
    </location>
</feature>
<gene>
    <name evidence="9" type="ORF">DEBR0S2_11122G</name>
    <name evidence="8" type="ORF">HII12_003514</name>
</gene>
<name>A0A7D9CY79_DEKBR</name>
<reference evidence="8 11" key="2">
    <citation type="journal article" date="2020" name="Appl. Microbiol. Biotechnol.">
        <title>Targeted gene deletion in Brettanomyces bruxellensis with an expression-free CRISPR-Cas9 system.</title>
        <authorList>
            <person name="Varela C."/>
            <person name="Bartel C."/>
            <person name="Onetto C."/>
            <person name="Borneman A."/>
        </authorList>
    </citation>
    <scope>NUCLEOTIDE SEQUENCE [LARGE SCALE GENOMIC DNA]</scope>
    <source>
        <strain evidence="8 11">AWRI1613</strain>
    </source>
</reference>
<evidence type="ECO:0000256" key="3">
    <source>
        <dbReference type="ARBA" id="ARBA00022705"/>
    </source>
</evidence>
<dbReference type="InterPro" id="IPR016811">
    <property type="entry name" value="ORC6_fun"/>
</dbReference>
<evidence type="ECO:0000256" key="5">
    <source>
        <dbReference type="ARBA" id="ARBA00023242"/>
    </source>
</evidence>
<keyword evidence="10" id="KW-1185">Reference proteome</keyword>
<organism evidence="9 10">
    <name type="scientific">Dekkera bruxellensis</name>
    <name type="common">Brettanomyces custersii</name>
    <dbReference type="NCBI Taxonomy" id="5007"/>
    <lineage>
        <taxon>Eukaryota</taxon>
        <taxon>Fungi</taxon>
        <taxon>Dikarya</taxon>
        <taxon>Ascomycota</taxon>
        <taxon>Saccharomycotina</taxon>
        <taxon>Pichiomycetes</taxon>
        <taxon>Pichiales</taxon>
        <taxon>Pichiaceae</taxon>
        <taxon>Brettanomyces</taxon>
    </lineage>
</organism>
<accession>A0A7D9CY79</accession>
<proteinExistence type="inferred from homology"/>
<evidence type="ECO:0000256" key="4">
    <source>
        <dbReference type="ARBA" id="ARBA00023125"/>
    </source>
</evidence>
<comment type="subcellular location">
    <subcellularLocation>
        <location evidence="1">Nucleus</location>
    </subcellularLocation>
</comment>
<feature type="compositionally biased region" description="Polar residues" evidence="6">
    <location>
        <begin position="177"/>
        <end position="187"/>
    </location>
</feature>
<evidence type="ECO:0000256" key="6">
    <source>
        <dbReference type="SAM" id="MobiDB-lite"/>
    </source>
</evidence>
<comment type="similarity">
    <text evidence="2">Belongs to the ORC6 family.</text>
</comment>
<evidence type="ECO:0000313" key="9">
    <source>
        <dbReference type="EMBL" id="VUG17590.1"/>
    </source>
</evidence>
<evidence type="ECO:0000313" key="8">
    <source>
        <dbReference type="EMBL" id="KAF6009968.1"/>
    </source>
</evidence>
<dbReference type="AlphaFoldDB" id="A0A7D9CY79"/>
<evidence type="ECO:0000259" key="7">
    <source>
        <dbReference type="Pfam" id="PF05460"/>
    </source>
</evidence>
<dbReference type="GO" id="GO:0003677">
    <property type="term" value="F:DNA binding"/>
    <property type="evidence" value="ECO:0007669"/>
    <property type="project" value="UniProtKB-KW"/>
</dbReference>
<evidence type="ECO:0000313" key="10">
    <source>
        <dbReference type="Proteomes" id="UP000478008"/>
    </source>
</evidence>
<evidence type="ECO:0000313" key="11">
    <source>
        <dbReference type="Proteomes" id="UP000568158"/>
    </source>
</evidence>
<dbReference type="EMBL" id="JABCYN010000030">
    <property type="protein sequence ID" value="KAF6009968.1"/>
    <property type="molecule type" value="Genomic_DNA"/>
</dbReference>
<feature type="domain" description="ORC6 first cyclin-like" evidence="7">
    <location>
        <begin position="10"/>
        <end position="95"/>
    </location>
</feature>
<dbReference type="Proteomes" id="UP000568158">
    <property type="component" value="Unassembled WGS sequence"/>
</dbReference>
<protein>
    <submittedName>
        <fullName evidence="9">DEBR0S2_11122g1_1</fullName>
    </submittedName>
</protein>
<keyword evidence="3" id="KW-0235">DNA replication</keyword>
<sequence length="366" mass="42295">MSTQFIINAIRDILPTLQEPYPKELVEYTNSLYSLSKVKQVLNPQYEIARYHLCCYLTVEKFRSRLSLPEPMFEKIPIPGRKLRSVMLEFKGGLTKRKETAFPVTPRKRRRRYDQLPTPRSTGKRTHRSPTKASFNPYLTPESARSSKHSQIIDIDSNDFKPKSGKSMRARLMAAAQETSQSESGAQRSVKRKITRSPKKLTTRRSTGTKREITTALLISFCNRFYIPEDTTKNIMDTYRTYHLRIRNPWGLLCGLTAVAFICLNSDIVNNKIGVRSKLYRTLQKYQSGGLTIDNIKEWTHIVQTLCSEEPWIKILQERNGTGNEMQKFHGIPSLTTFIGQDVCYNSNEASKSYNNWLKELQQTIH</sequence>
<evidence type="ECO:0000256" key="1">
    <source>
        <dbReference type="ARBA" id="ARBA00004123"/>
    </source>
</evidence>
<reference evidence="9 10" key="1">
    <citation type="submission" date="2019-07" db="EMBL/GenBank/DDBJ databases">
        <authorList>
            <person name="Friedrich A."/>
            <person name="Schacherer J."/>
        </authorList>
    </citation>
    <scope>NUCLEOTIDE SEQUENCE [LARGE SCALE GENOMIC DNA]</scope>
</reference>
<feature type="region of interest" description="Disordered" evidence="6">
    <location>
        <begin position="105"/>
        <end position="150"/>
    </location>
</feature>
<evidence type="ECO:0000256" key="2">
    <source>
        <dbReference type="ARBA" id="ARBA00010840"/>
    </source>
</evidence>
<dbReference type="PIRSF" id="PIRSF022941">
    <property type="entry name" value="ORC6_fun"/>
    <property type="match status" value="1"/>
</dbReference>
<dbReference type="EMBL" id="CABFWN010000002">
    <property type="protein sequence ID" value="VUG17590.1"/>
    <property type="molecule type" value="Genomic_DNA"/>
</dbReference>
<dbReference type="GO" id="GO:0006260">
    <property type="term" value="P:DNA replication"/>
    <property type="evidence" value="ECO:0007669"/>
    <property type="project" value="UniProtKB-KW"/>
</dbReference>